<evidence type="ECO:0000256" key="9">
    <source>
        <dbReference type="ARBA" id="ARBA00023027"/>
    </source>
</evidence>
<dbReference type="OrthoDB" id="9807946at2"/>
<evidence type="ECO:0000256" key="14">
    <source>
        <dbReference type="PIRSR" id="PIRSR000350-3"/>
    </source>
</evidence>
<accession>A0A2M9ZPU4</accession>
<dbReference type="EMBL" id="NPDY01000013">
    <property type="protein sequence ID" value="PJZ69031.1"/>
    <property type="molecule type" value="Genomic_DNA"/>
</dbReference>
<dbReference type="Gene3D" id="3.30.390.30">
    <property type="match status" value="1"/>
</dbReference>
<dbReference type="Pfam" id="PF02852">
    <property type="entry name" value="Pyr_redox_dim"/>
    <property type="match status" value="1"/>
</dbReference>
<evidence type="ECO:0000256" key="16">
    <source>
        <dbReference type="RuleBase" id="RU003692"/>
    </source>
</evidence>
<keyword evidence="7 14" id="KW-0274">FAD</keyword>
<comment type="miscellaneous">
    <text evidence="16">The active site is a redox-active disulfide bond.</text>
</comment>
<dbReference type="PANTHER" id="PTHR22912:SF217">
    <property type="entry name" value="DIHYDROLIPOYL DEHYDROGENASE"/>
    <property type="match status" value="1"/>
</dbReference>
<dbReference type="PIRSF" id="PIRSF000350">
    <property type="entry name" value="Mercury_reductase_MerA"/>
    <property type="match status" value="1"/>
</dbReference>
<dbReference type="Pfam" id="PF07992">
    <property type="entry name" value="Pyr_redox_2"/>
    <property type="match status" value="1"/>
</dbReference>
<dbReference type="Gene3D" id="3.50.50.60">
    <property type="entry name" value="FAD/NAD(P)-binding domain"/>
    <property type="match status" value="2"/>
</dbReference>
<keyword evidence="21" id="KW-1185">Reference proteome</keyword>
<keyword evidence="9 14" id="KW-0520">NAD</keyword>
<evidence type="ECO:0000256" key="1">
    <source>
        <dbReference type="ARBA" id="ARBA00004496"/>
    </source>
</evidence>
<feature type="active site" description="Proton acceptor" evidence="13">
    <location>
        <position position="451"/>
    </location>
</feature>
<evidence type="ECO:0000313" key="19">
    <source>
        <dbReference type="EMBL" id="PJZ69031.1"/>
    </source>
</evidence>
<dbReference type="RefSeq" id="WP_100714536.1">
    <property type="nucleotide sequence ID" value="NZ_NPDY01000013.1"/>
</dbReference>
<feature type="binding site" evidence="14">
    <location>
        <position position="51"/>
    </location>
    <ligand>
        <name>FAD</name>
        <dbReference type="ChEBI" id="CHEBI:57692"/>
    </ligand>
</feature>
<dbReference type="InterPro" id="IPR012999">
    <property type="entry name" value="Pyr_OxRdtase_I_AS"/>
</dbReference>
<feature type="binding site" evidence="14">
    <location>
        <position position="201"/>
    </location>
    <ligand>
        <name>NAD(+)</name>
        <dbReference type="ChEBI" id="CHEBI:57540"/>
    </ligand>
</feature>
<feature type="domain" description="Pyridine nucleotide-disulphide oxidoreductase dimerisation" evidence="17">
    <location>
        <begin position="353"/>
        <end position="462"/>
    </location>
</feature>
<dbReference type="PROSITE" id="PS00076">
    <property type="entry name" value="PYRIDINE_REDOX_1"/>
    <property type="match status" value="1"/>
</dbReference>
<keyword evidence="5" id="KW-0963">Cytoplasm</keyword>
<keyword evidence="11 16" id="KW-0676">Redox-active center</keyword>
<dbReference type="SUPFAM" id="SSF51905">
    <property type="entry name" value="FAD/NAD(P)-binding domain"/>
    <property type="match status" value="1"/>
</dbReference>
<evidence type="ECO:0000259" key="18">
    <source>
        <dbReference type="Pfam" id="PF07992"/>
    </source>
</evidence>
<evidence type="ECO:0000256" key="6">
    <source>
        <dbReference type="ARBA" id="ARBA00022630"/>
    </source>
</evidence>
<evidence type="ECO:0000256" key="4">
    <source>
        <dbReference type="ARBA" id="ARBA00016961"/>
    </source>
</evidence>
<dbReference type="AlphaFoldDB" id="A0A2M9ZPU4"/>
<dbReference type="InterPro" id="IPR006258">
    <property type="entry name" value="Lipoamide_DH"/>
</dbReference>
<reference evidence="21 22" key="1">
    <citation type="submission" date="2017-07" db="EMBL/GenBank/DDBJ databases">
        <title>Leptospira spp. isolated from tropical soils.</title>
        <authorList>
            <person name="Thibeaux R."/>
            <person name="Iraola G."/>
            <person name="Ferres I."/>
            <person name="Bierque E."/>
            <person name="Girault D."/>
            <person name="Soupe-Gilbert M.-E."/>
            <person name="Picardeau M."/>
            <person name="Goarant C."/>
        </authorList>
    </citation>
    <scope>NUCLEOTIDE SEQUENCE [LARGE SCALE GENOMIC DNA]</scope>
    <source>
        <strain evidence="20 22">FH1-B-B1</strain>
        <strain evidence="19 21">FH1-B-C1</strain>
    </source>
</reference>
<dbReference type="InterPro" id="IPR004099">
    <property type="entry name" value="Pyr_nucl-diS_OxRdtase_dimer"/>
</dbReference>
<keyword evidence="10" id="KW-1015">Disulfide bond</keyword>
<keyword evidence="8 16" id="KW-0560">Oxidoreductase</keyword>
<evidence type="ECO:0000313" key="22">
    <source>
        <dbReference type="Proteomes" id="UP000231990"/>
    </source>
</evidence>
<dbReference type="PRINTS" id="PR00368">
    <property type="entry name" value="FADPNR"/>
</dbReference>
<dbReference type="NCBIfam" id="TIGR01350">
    <property type="entry name" value="lipoamide_DH"/>
    <property type="match status" value="1"/>
</dbReference>
<feature type="binding site" evidence="14">
    <location>
        <position position="271"/>
    </location>
    <ligand>
        <name>NAD(+)</name>
        <dbReference type="ChEBI" id="CHEBI:57540"/>
    </ligand>
</feature>
<evidence type="ECO:0000259" key="17">
    <source>
        <dbReference type="Pfam" id="PF02852"/>
    </source>
</evidence>
<dbReference type="Proteomes" id="UP000231962">
    <property type="component" value="Unassembled WGS sequence"/>
</dbReference>
<evidence type="ECO:0000256" key="2">
    <source>
        <dbReference type="ARBA" id="ARBA00007532"/>
    </source>
</evidence>
<dbReference type="InterPro" id="IPR016156">
    <property type="entry name" value="FAD/NAD-linked_Rdtase_dimer_sf"/>
</dbReference>
<proteinExistence type="inferred from homology"/>
<comment type="caution">
    <text evidence="20">The sequence shown here is derived from an EMBL/GenBank/DDBJ whole genome shotgun (WGS) entry which is preliminary data.</text>
</comment>
<dbReference type="GO" id="GO:0004148">
    <property type="term" value="F:dihydrolipoyl dehydrogenase (NADH) activity"/>
    <property type="evidence" value="ECO:0007669"/>
    <property type="project" value="UniProtKB-EC"/>
</dbReference>
<feature type="binding site" evidence="14">
    <location>
        <begin position="178"/>
        <end position="185"/>
    </location>
    <ligand>
        <name>NAD(+)</name>
        <dbReference type="ChEBI" id="CHEBI:57540"/>
    </ligand>
</feature>
<comment type="similarity">
    <text evidence="2 16">Belongs to the class-I pyridine nucleotide-disulfide oxidoreductase family.</text>
</comment>
<dbReference type="FunFam" id="3.30.390.30:FF:000001">
    <property type="entry name" value="Dihydrolipoyl dehydrogenase"/>
    <property type="match status" value="1"/>
</dbReference>
<dbReference type="InterPro" id="IPR036188">
    <property type="entry name" value="FAD/NAD-bd_sf"/>
</dbReference>
<dbReference type="GO" id="GO:0005737">
    <property type="term" value="C:cytoplasm"/>
    <property type="evidence" value="ECO:0007669"/>
    <property type="project" value="UniProtKB-SubCell"/>
</dbReference>
<feature type="disulfide bond" description="Redox-active" evidence="15">
    <location>
        <begin position="42"/>
        <end position="47"/>
    </location>
</feature>
<comment type="cofactor">
    <cofactor evidence="14 16">
        <name>FAD</name>
        <dbReference type="ChEBI" id="CHEBI:57692"/>
    </cofactor>
    <text evidence="14 16">Binds 1 FAD per subunit.</text>
</comment>
<keyword evidence="6 16" id="KW-0285">Flavoprotein</keyword>
<evidence type="ECO:0000256" key="3">
    <source>
        <dbReference type="ARBA" id="ARBA00012608"/>
    </source>
</evidence>
<dbReference type="EMBL" id="NPDZ01000002">
    <property type="protein sequence ID" value="PJZ74100.1"/>
    <property type="molecule type" value="Genomic_DNA"/>
</dbReference>
<dbReference type="GO" id="GO:0006103">
    <property type="term" value="P:2-oxoglutarate metabolic process"/>
    <property type="evidence" value="ECO:0007669"/>
    <property type="project" value="TreeGrafter"/>
</dbReference>
<evidence type="ECO:0000256" key="12">
    <source>
        <dbReference type="ARBA" id="ARBA00049187"/>
    </source>
</evidence>
<dbReference type="GO" id="GO:0050660">
    <property type="term" value="F:flavin adenine dinucleotide binding"/>
    <property type="evidence" value="ECO:0007669"/>
    <property type="project" value="InterPro"/>
</dbReference>
<evidence type="ECO:0000256" key="8">
    <source>
        <dbReference type="ARBA" id="ARBA00023002"/>
    </source>
</evidence>
<evidence type="ECO:0000256" key="7">
    <source>
        <dbReference type="ARBA" id="ARBA00022827"/>
    </source>
</evidence>
<dbReference type="InterPro" id="IPR001100">
    <property type="entry name" value="Pyr_nuc-diS_OxRdtase"/>
</dbReference>
<protein>
    <recommendedName>
        <fullName evidence="4 16">Dihydrolipoyl dehydrogenase</fullName>
        <ecNumber evidence="3 16">1.8.1.4</ecNumber>
    </recommendedName>
</protein>
<name>A0A2M9ZPU4_9LEPT</name>
<evidence type="ECO:0000256" key="15">
    <source>
        <dbReference type="PIRSR" id="PIRSR000350-4"/>
    </source>
</evidence>
<dbReference type="SUPFAM" id="SSF55424">
    <property type="entry name" value="FAD/NAD-linked reductases, dimerisation (C-terminal) domain"/>
    <property type="match status" value="1"/>
</dbReference>
<sequence>MAENYDVTVIGGGPGGYVAAIRASQLGMNVCIVEKEKLGGVCLNWGCIPTKALLESAHLLETLKKADSFGLKAGEIKFDFSKVISRSRDVADSMANGVDFLMKKNKISVKKGAATFKDKNTIWLPDTSKEEIRSEFFILATGARPRELPGLHFDGKTVLSSKHAMIQESVPESMAIVGAGAIGVEFADFYASMGTKVTLIEMLDSILPLEDLEISKILLRSFQKRNIQVLTGVSVSEPNLSEKEVSLLLKGTGIDLKGERRNFSRVLVAIGVVPNSSDMHLEEIGVFLQKGFIKVDSKLKSSVPNIYAIGDCIGPPLLAHVASMEGIKAAEAISIQKGNPHGLVFEPIDYQKIPACTYCHPEVASVGWKEDEAIKSGREISVGKFPFLANGRAKAIGDTEGMVKIISDKRSGEILGAHIIGPSATEILGEINLGIGAELTLHDIAGRIHAHPTLSESIMEAAAQSLGEAINI</sequence>
<comment type="catalytic activity">
    <reaction evidence="12 16">
        <text>N(6)-[(R)-dihydrolipoyl]-L-lysyl-[protein] + NAD(+) = N(6)-[(R)-lipoyl]-L-lysyl-[protein] + NADH + H(+)</text>
        <dbReference type="Rhea" id="RHEA:15045"/>
        <dbReference type="Rhea" id="RHEA-COMP:10474"/>
        <dbReference type="Rhea" id="RHEA-COMP:10475"/>
        <dbReference type="ChEBI" id="CHEBI:15378"/>
        <dbReference type="ChEBI" id="CHEBI:57540"/>
        <dbReference type="ChEBI" id="CHEBI:57945"/>
        <dbReference type="ChEBI" id="CHEBI:83099"/>
        <dbReference type="ChEBI" id="CHEBI:83100"/>
        <dbReference type="EC" id="1.8.1.4"/>
    </reaction>
</comment>
<evidence type="ECO:0000256" key="11">
    <source>
        <dbReference type="ARBA" id="ARBA00023284"/>
    </source>
</evidence>
<gene>
    <name evidence="20" type="primary">lpdA</name>
    <name evidence="19" type="ORF">CH360_13305</name>
    <name evidence="20" type="ORF">CH373_04025</name>
</gene>
<evidence type="ECO:0000256" key="5">
    <source>
        <dbReference type="ARBA" id="ARBA00022490"/>
    </source>
</evidence>
<evidence type="ECO:0000313" key="21">
    <source>
        <dbReference type="Proteomes" id="UP000231962"/>
    </source>
</evidence>
<dbReference type="InterPro" id="IPR050151">
    <property type="entry name" value="Class-I_Pyr_Nuc-Dis_Oxidored"/>
</dbReference>
<organism evidence="20 22">
    <name type="scientific">Leptospira perolatii</name>
    <dbReference type="NCBI Taxonomy" id="2023191"/>
    <lineage>
        <taxon>Bacteria</taxon>
        <taxon>Pseudomonadati</taxon>
        <taxon>Spirochaetota</taxon>
        <taxon>Spirochaetia</taxon>
        <taxon>Leptospirales</taxon>
        <taxon>Leptospiraceae</taxon>
        <taxon>Leptospira</taxon>
    </lineage>
</organism>
<dbReference type="EC" id="1.8.1.4" evidence="3 16"/>
<evidence type="ECO:0000256" key="10">
    <source>
        <dbReference type="ARBA" id="ARBA00023157"/>
    </source>
</evidence>
<keyword evidence="14" id="KW-0547">Nucleotide-binding</keyword>
<evidence type="ECO:0000256" key="13">
    <source>
        <dbReference type="PIRSR" id="PIRSR000350-2"/>
    </source>
</evidence>
<comment type="subcellular location">
    <subcellularLocation>
        <location evidence="1">Cytoplasm</location>
    </subcellularLocation>
</comment>
<dbReference type="InterPro" id="IPR023753">
    <property type="entry name" value="FAD/NAD-binding_dom"/>
</dbReference>
<feature type="domain" description="FAD/NAD(P)-binding" evidence="18">
    <location>
        <begin position="5"/>
        <end position="326"/>
    </location>
</feature>
<feature type="binding site" evidence="14">
    <location>
        <position position="311"/>
    </location>
    <ligand>
        <name>FAD</name>
        <dbReference type="ChEBI" id="CHEBI:57692"/>
    </ligand>
</feature>
<dbReference type="Proteomes" id="UP000231990">
    <property type="component" value="Unassembled WGS sequence"/>
</dbReference>
<evidence type="ECO:0000313" key="20">
    <source>
        <dbReference type="EMBL" id="PJZ74100.1"/>
    </source>
</evidence>
<dbReference type="PANTHER" id="PTHR22912">
    <property type="entry name" value="DISULFIDE OXIDOREDUCTASE"/>
    <property type="match status" value="1"/>
</dbReference>
<dbReference type="PRINTS" id="PR00411">
    <property type="entry name" value="PNDRDTASEI"/>
</dbReference>